<dbReference type="Pfam" id="PF12949">
    <property type="entry name" value="HeH"/>
    <property type="match status" value="1"/>
</dbReference>
<dbReference type="PANTHER" id="PTHR47808">
    <property type="entry name" value="INNER NUCLEAR MEMBRANE PROTEIN HEH2-RELATED"/>
    <property type="match status" value="1"/>
</dbReference>
<comment type="caution">
    <text evidence="11">The sequence shown here is derived from an EMBL/GenBank/DDBJ whole genome shotgun (WGS) entry which is preliminary data.</text>
</comment>
<protein>
    <submittedName>
        <fullName evidence="11">Inner nuclear membrane protein SRC1</fullName>
    </submittedName>
</protein>
<dbReference type="InterPro" id="IPR036361">
    <property type="entry name" value="SAP_dom_sf"/>
</dbReference>
<name>A0A9P6KNV9_9PLEO</name>
<keyword evidence="6" id="KW-0539">Nucleus</keyword>
<keyword evidence="3 8" id="KW-0812">Transmembrane</keyword>
<gene>
    <name evidence="11" type="ORF">PMIN01_09058</name>
</gene>
<evidence type="ECO:0000256" key="1">
    <source>
        <dbReference type="ARBA" id="ARBA00004540"/>
    </source>
</evidence>
<feature type="region of interest" description="Disordered" evidence="7">
    <location>
        <begin position="69"/>
        <end position="243"/>
    </location>
</feature>
<dbReference type="Gene3D" id="1.10.10.1180">
    <property type="entry name" value="MAN1, winged-helix domain"/>
    <property type="match status" value="1"/>
</dbReference>
<evidence type="ECO:0000313" key="11">
    <source>
        <dbReference type="EMBL" id="KAF9733375.1"/>
    </source>
</evidence>
<dbReference type="GO" id="GO:0071763">
    <property type="term" value="P:nuclear membrane organization"/>
    <property type="evidence" value="ECO:0007669"/>
    <property type="project" value="TreeGrafter"/>
</dbReference>
<keyword evidence="12" id="KW-1185">Reference proteome</keyword>
<dbReference type="Pfam" id="PF09402">
    <property type="entry name" value="MSC"/>
    <property type="match status" value="1"/>
</dbReference>
<feature type="compositionally biased region" description="Polar residues" evidence="7">
    <location>
        <begin position="186"/>
        <end position="200"/>
    </location>
</feature>
<feature type="compositionally biased region" description="Basic and acidic residues" evidence="7">
    <location>
        <begin position="680"/>
        <end position="697"/>
    </location>
</feature>
<evidence type="ECO:0000256" key="7">
    <source>
        <dbReference type="SAM" id="MobiDB-lite"/>
    </source>
</evidence>
<dbReference type="Gene3D" id="1.10.720.30">
    <property type="entry name" value="SAP domain"/>
    <property type="match status" value="1"/>
</dbReference>
<dbReference type="InterPro" id="IPR044780">
    <property type="entry name" value="Heh2/Src1"/>
</dbReference>
<feature type="region of interest" description="Disordered" evidence="7">
    <location>
        <begin position="654"/>
        <end position="697"/>
    </location>
</feature>
<proteinExistence type="predicted"/>
<evidence type="ECO:0000256" key="6">
    <source>
        <dbReference type="ARBA" id="ARBA00023242"/>
    </source>
</evidence>
<dbReference type="GO" id="GO:0003682">
    <property type="term" value="F:chromatin binding"/>
    <property type="evidence" value="ECO:0007669"/>
    <property type="project" value="InterPro"/>
</dbReference>
<evidence type="ECO:0000256" key="2">
    <source>
        <dbReference type="ARBA" id="ARBA00022553"/>
    </source>
</evidence>
<evidence type="ECO:0000313" key="12">
    <source>
        <dbReference type="Proteomes" id="UP000756921"/>
    </source>
</evidence>
<dbReference type="InterPro" id="IPR025856">
    <property type="entry name" value="HeH/LEM_domain"/>
</dbReference>
<sequence>MADARGEYWYLDDGVEPAKITVPELRSILLKHGVQYPASAKKPALVQLFTVNVLPQAAKIQRQVARTVRSSRGIVDVPSSASTTTTDDADEEDTLIPPPSAVRQMSRRRTRATTADQEEDAPAPARRAKTPSRNVPTKHARDADADTDADADGPPAHQRTRRSLAPQIKERTPDPEAWHRSAADSPFTQENPFQSGSSPAPESHARDRRRKTLGFEQKERRKSDANRRRTYQSQASQQHDGVVVPTRKTFEMPVARVKKQEQAVVAMPDSGDEGEEYTPEEQLDLVRERAKNGEVDILPPRRRRDPSKTASTVQAFLLTLFATAFALLGGVWREEKFAIGFCNTGSIAPTAIAGVEIPEFATGLLPQCEPCPPHAYCYPKLQVECEKDFIKKLHPLSFGGLLPLPPTCEPDTEKTRKVTQVADHAVQMLRQRRAQYECGDEDAKGNVVQSPDVSVSDLKQGLLAKKGKSLSNAEFEDLFAKALGEIPGRQEVVEPSDGTTGERRLASTSLAELTLACSIRRSLRESLERHLLQIVGLILFIASGAYGKHTITSNRALEARAKQLASDVFDRLANQSALVHQEPGAYQDRGLSMNQLRDDVLRNEFSSSRRLNLWKRVQKKVEHNSNIRAAVREGASGDVTRMWEWIGPVRRLEDGYSSGTRDGGRRSLGWTSTPGSSPPKIKELKEGQRWDDGHPQY</sequence>
<feature type="domain" description="Man1/Src1-like C-terminal" evidence="9">
    <location>
        <begin position="321"/>
        <end position="648"/>
    </location>
</feature>
<evidence type="ECO:0000256" key="5">
    <source>
        <dbReference type="ARBA" id="ARBA00023136"/>
    </source>
</evidence>
<feature type="compositionally biased region" description="Basic and acidic residues" evidence="7">
    <location>
        <begin position="216"/>
        <end position="227"/>
    </location>
</feature>
<evidence type="ECO:0000259" key="10">
    <source>
        <dbReference type="Pfam" id="PF12949"/>
    </source>
</evidence>
<dbReference type="EMBL" id="WJXW01000009">
    <property type="protein sequence ID" value="KAF9733375.1"/>
    <property type="molecule type" value="Genomic_DNA"/>
</dbReference>
<dbReference type="PANTHER" id="PTHR47808:SF2">
    <property type="entry name" value="LEM DOMAIN-CONTAINING PROTEIN 2"/>
    <property type="match status" value="1"/>
</dbReference>
<evidence type="ECO:0000256" key="3">
    <source>
        <dbReference type="ARBA" id="ARBA00022692"/>
    </source>
</evidence>
<evidence type="ECO:0000256" key="4">
    <source>
        <dbReference type="ARBA" id="ARBA00022989"/>
    </source>
</evidence>
<dbReference type="GO" id="GO:0005783">
    <property type="term" value="C:endoplasmic reticulum"/>
    <property type="evidence" value="ECO:0007669"/>
    <property type="project" value="TreeGrafter"/>
</dbReference>
<reference evidence="11" key="1">
    <citation type="journal article" date="2020" name="Mol. Plant Microbe Interact.">
        <title>Genome Sequence of the Biocontrol Agent Coniothyrium minitans strain Conio (IMI 134523).</title>
        <authorList>
            <person name="Patel D."/>
            <person name="Shittu T.A."/>
            <person name="Baroncelli R."/>
            <person name="Muthumeenakshi S."/>
            <person name="Osborne T.H."/>
            <person name="Janganan T.K."/>
            <person name="Sreenivasaprasad S."/>
        </authorList>
    </citation>
    <scope>NUCLEOTIDE SEQUENCE</scope>
    <source>
        <strain evidence="11">Conio</strain>
    </source>
</reference>
<dbReference type="InterPro" id="IPR041885">
    <property type="entry name" value="MAN1_winged_helix_dom"/>
</dbReference>
<evidence type="ECO:0000259" key="9">
    <source>
        <dbReference type="Pfam" id="PF09402"/>
    </source>
</evidence>
<dbReference type="GO" id="GO:0005637">
    <property type="term" value="C:nuclear inner membrane"/>
    <property type="evidence" value="ECO:0007669"/>
    <property type="project" value="UniProtKB-SubCell"/>
</dbReference>
<feature type="transmembrane region" description="Helical" evidence="8">
    <location>
        <begin position="313"/>
        <end position="332"/>
    </location>
</feature>
<accession>A0A9P6KNV9</accession>
<feature type="compositionally biased region" description="Basic and acidic residues" evidence="7">
    <location>
        <begin position="168"/>
        <end position="182"/>
    </location>
</feature>
<evidence type="ECO:0000256" key="8">
    <source>
        <dbReference type="SAM" id="Phobius"/>
    </source>
</evidence>
<keyword evidence="2" id="KW-0597">Phosphoprotein</keyword>
<dbReference type="Proteomes" id="UP000756921">
    <property type="component" value="Unassembled WGS sequence"/>
</dbReference>
<keyword evidence="4 8" id="KW-1133">Transmembrane helix</keyword>
<feature type="domain" description="HeH/LEM" evidence="10">
    <location>
        <begin position="17"/>
        <end position="49"/>
    </location>
</feature>
<dbReference type="InterPro" id="IPR018996">
    <property type="entry name" value="Man1/Src1-like_C"/>
</dbReference>
<comment type="subcellular location">
    <subcellularLocation>
        <location evidence="1">Nucleus inner membrane</location>
    </subcellularLocation>
</comment>
<dbReference type="AlphaFoldDB" id="A0A9P6KNV9"/>
<keyword evidence="5 8" id="KW-0472">Membrane</keyword>
<dbReference type="GO" id="GO:0034399">
    <property type="term" value="C:nuclear periphery"/>
    <property type="evidence" value="ECO:0007669"/>
    <property type="project" value="TreeGrafter"/>
</dbReference>
<organism evidence="11 12">
    <name type="scientific">Paraphaeosphaeria minitans</name>
    <dbReference type="NCBI Taxonomy" id="565426"/>
    <lineage>
        <taxon>Eukaryota</taxon>
        <taxon>Fungi</taxon>
        <taxon>Dikarya</taxon>
        <taxon>Ascomycota</taxon>
        <taxon>Pezizomycotina</taxon>
        <taxon>Dothideomycetes</taxon>
        <taxon>Pleosporomycetidae</taxon>
        <taxon>Pleosporales</taxon>
        <taxon>Massarineae</taxon>
        <taxon>Didymosphaeriaceae</taxon>
        <taxon>Paraphaeosphaeria</taxon>
    </lineage>
</organism>
<dbReference type="OrthoDB" id="2503928at2759"/>
<dbReference type="CDD" id="cd12935">
    <property type="entry name" value="LEM_like"/>
    <property type="match status" value="1"/>
</dbReference>